<keyword evidence="2" id="KW-1185">Reference proteome</keyword>
<evidence type="ECO:0000313" key="2">
    <source>
        <dbReference type="Proteomes" id="UP001266305"/>
    </source>
</evidence>
<protein>
    <submittedName>
        <fullName evidence="1">Uncharacterized protein</fullName>
    </submittedName>
</protein>
<dbReference type="Proteomes" id="UP001266305">
    <property type="component" value="Unassembled WGS sequence"/>
</dbReference>
<comment type="caution">
    <text evidence="1">The sequence shown here is derived from an EMBL/GenBank/DDBJ whole genome shotgun (WGS) entry which is preliminary data.</text>
</comment>
<proteinExistence type="predicted"/>
<dbReference type="EMBL" id="JASSZA010000014">
    <property type="protein sequence ID" value="KAK2094374.1"/>
    <property type="molecule type" value="Genomic_DNA"/>
</dbReference>
<reference evidence="1 2" key="1">
    <citation type="submission" date="2023-05" db="EMBL/GenBank/DDBJ databases">
        <title>B98-5 Cell Line De Novo Hybrid Assembly: An Optical Mapping Approach.</title>
        <authorList>
            <person name="Kananen K."/>
            <person name="Auerbach J.A."/>
            <person name="Kautto E."/>
            <person name="Blachly J.S."/>
        </authorList>
    </citation>
    <scope>NUCLEOTIDE SEQUENCE [LARGE SCALE GENOMIC DNA]</scope>
    <source>
        <strain evidence="1">B95-8</strain>
        <tissue evidence="1">Cell line</tissue>
    </source>
</reference>
<sequence>MGFQILLFTCPKLEEYYFYKFGFKSTMQGKLLKLLAHQLQLTLAGEFLTSRGHCDPLNNSKDEFLLPMDQEIPSGGAPRVDSTTLLVSVAVLLALRFSVRSIRDRVPF</sequence>
<accession>A0ABQ9UC44</accession>
<name>A0ABQ9UC44_SAGOE</name>
<gene>
    <name evidence="1" type="ORF">P7K49_028112</name>
</gene>
<evidence type="ECO:0000313" key="1">
    <source>
        <dbReference type="EMBL" id="KAK2094374.1"/>
    </source>
</evidence>
<organism evidence="1 2">
    <name type="scientific">Saguinus oedipus</name>
    <name type="common">Cotton-top tamarin</name>
    <name type="synonym">Oedipomidas oedipus</name>
    <dbReference type="NCBI Taxonomy" id="9490"/>
    <lineage>
        <taxon>Eukaryota</taxon>
        <taxon>Metazoa</taxon>
        <taxon>Chordata</taxon>
        <taxon>Craniata</taxon>
        <taxon>Vertebrata</taxon>
        <taxon>Euteleostomi</taxon>
        <taxon>Mammalia</taxon>
        <taxon>Eutheria</taxon>
        <taxon>Euarchontoglires</taxon>
        <taxon>Primates</taxon>
        <taxon>Haplorrhini</taxon>
        <taxon>Platyrrhini</taxon>
        <taxon>Cebidae</taxon>
        <taxon>Callitrichinae</taxon>
        <taxon>Saguinus</taxon>
    </lineage>
</organism>